<reference evidence="6 7" key="1">
    <citation type="submission" date="2018-10" db="EMBL/GenBank/DDBJ databases">
        <title>An updated phylogeny of the Alphaproteobacteria reveals that the parasitic Rickettsiales and Holosporales have independent origins.</title>
        <authorList>
            <person name="Munoz-Gomez S.A."/>
            <person name="Hess S."/>
            <person name="Burger G."/>
            <person name="Lang B.F."/>
            <person name="Susko E."/>
            <person name="Slamovits C.H."/>
            <person name="Roger A.J."/>
        </authorList>
    </citation>
    <scope>NUCLEOTIDE SEQUENCE [LARGE SCALE GENOMIC DNA]</scope>
    <source>
        <strain evidence="6">HOLO01</strain>
    </source>
</reference>
<dbReference type="PANTHER" id="PTHR12815">
    <property type="entry name" value="SORTING AND ASSEMBLY MACHINERY SAMM50 PROTEIN FAMILY MEMBER"/>
    <property type="match status" value="1"/>
</dbReference>
<accession>A0A4Q7DI90</accession>
<dbReference type="OrthoDB" id="9769707at2"/>
<organism evidence="6 7">
    <name type="scientific">Candidatus Finniella inopinata</name>
    <dbReference type="NCBI Taxonomy" id="1696036"/>
    <lineage>
        <taxon>Bacteria</taxon>
        <taxon>Pseudomonadati</taxon>
        <taxon>Pseudomonadota</taxon>
        <taxon>Alphaproteobacteria</taxon>
        <taxon>Holosporales</taxon>
        <taxon>Candidatus Paracaedibacteraceae</taxon>
        <taxon>Candidatus Finniella</taxon>
    </lineage>
</organism>
<dbReference type="GO" id="GO:0019867">
    <property type="term" value="C:outer membrane"/>
    <property type="evidence" value="ECO:0007669"/>
    <property type="project" value="InterPro"/>
</dbReference>
<evidence type="ECO:0000256" key="2">
    <source>
        <dbReference type="ARBA" id="ARBA00022452"/>
    </source>
</evidence>
<dbReference type="Gene3D" id="3.10.20.310">
    <property type="entry name" value="membrane protein fhac"/>
    <property type="match status" value="2"/>
</dbReference>
<protein>
    <recommendedName>
        <fullName evidence="8">Outer membrane protein assembly factor</fullName>
    </recommendedName>
</protein>
<dbReference type="Pfam" id="PF07244">
    <property type="entry name" value="POTRA"/>
    <property type="match status" value="2"/>
</dbReference>
<evidence type="ECO:0000256" key="1">
    <source>
        <dbReference type="ARBA" id="ARBA00004370"/>
    </source>
</evidence>
<dbReference type="RefSeq" id="WP_130154059.1">
    <property type="nucleotide sequence ID" value="NZ_SCFB01000006.1"/>
</dbReference>
<dbReference type="InterPro" id="IPR039910">
    <property type="entry name" value="D15-like"/>
</dbReference>
<evidence type="ECO:0000256" key="3">
    <source>
        <dbReference type="ARBA" id="ARBA00023136"/>
    </source>
</evidence>
<evidence type="ECO:0000259" key="5">
    <source>
        <dbReference type="Pfam" id="PF07244"/>
    </source>
</evidence>
<evidence type="ECO:0008006" key="8">
    <source>
        <dbReference type="Google" id="ProtNLM"/>
    </source>
</evidence>
<evidence type="ECO:0000259" key="4">
    <source>
        <dbReference type="Pfam" id="PF01103"/>
    </source>
</evidence>
<dbReference type="InterPro" id="IPR000184">
    <property type="entry name" value="Bac_surfAg_D15"/>
</dbReference>
<feature type="domain" description="POTRA" evidence="5">
    <location>
        <begin position="216"/>
        <end position="275"/>
    </location>
</feature>
<dbReference type="EMBL" id="SCFB01000006">
    <property type="protein sequence ID" value="RZI45805.1"/>
    <property type="molecule type" value="Genomic_DNA"/>
</dbReference>
<feature type="domain" description="Bacterial surface antigen (D15)" evidence="4">
    <location>
        <begin position="319"/>
        <end position="621"/>
    </location>
</feature>
<dbReference type="Proteomes" id="UP000293550">
    <property type="component" value="Unassembled WGS sequence"/>
</dbReference>
<dbReference type="Pfam" id="PF01103">
    <property type="entry name" value="Omp85"/>
    <property type="match status" value="1"/>
</dbReference>
<keyword evidence="2" id="KW-1134">Transmembrane beta strand</keyword>
<evidence type="ECO:0000313" key="6">
    <source>
        <dbReference type="EMBL" id="RZI45805.1"/>
    </source>
</evidence>
<keyword evidence="7" id="KW-1185">Reference proteome</keyword>
<dbReference type="InterPro" id="IPR010827">
    <property type="entry name" value="BamA/TamA_POTRA"/>
</dbReference>
<comment type="subcellular location">
    <subcellularLocation>
        <location evidence="1">Membrane</location>
    </subcellularLocation>
</comment>
<dbReference type="Gene3D" id="2.40.160.50">
    <property type="entry name" value="membrane protein fhac: a member of the omp85/tpsb transporter family"/>
    <property type="match status" value="1"/>
</dbReference>
<gene>
    <name evidence="6" type="ORF">EQU50_05055</name>
</gene>
<keyword evidence="3" id="KW-0472">Membrane</keyword>
<sequence>MQQLFLVLITLALGLLLTGCRWFDENFGGDVQALDVHTQGIGYQTLWADPIDGEIKAILEKASILMKLEHRPPISLAGLIKRCKMDQDSFKKGLASIGYFKGKIEFHIDDKKDPFQVTIKVTPGLRYRLGSIKVESPGQPQIISMLTTAALEDITQTKMGDIVDLEKVLKGTQRLKKYLQTMGYPFADVEEPEGRVDDAKQTVEVIYTINPQALARIESTHIDGLNNLEESYIQNRVIWKEGEVFDQGKVDKTRRKLLETGLLSSVTITPEKKGNPKDGYQPLTMLVKTSEGAARAVGVGAKFSTSEGIGGHLFWYHNNLARHGQQLGASFQSSKRETKAKLSYDIPDFGKPLQTLKNTAFLLREITRAYTGRTYSVGSSLQHPFNDHFKGAIGLEVEGGRIKRQTVIYRTRLLGIPGELKADFTDDLLDPTRGMKAELKVTPYYGRMGNKNGMVVGSTALSAYLPFATNEIGESRFVWASFVKGGSIFNQPLQAIPPNKRFYAGGSGSVRGYGYQLAGPLDGQSIPEGGRSLIEVGTELRFRTTETTGFVTFVEGCSVETDRIPSLSKGALWGAGVGFRYYSPLGPIRADIAVPMERRKDTSGKRIDAPFQIYLSVGQAF</sequence>
<comment type="caution">
    <text evidence="6">The sequence shown here is derived from an EMBL/GenBank/DDBJ whole genome shotgun (WGS) entry which is preliminary data.</text>
</comment>
<dbReference type="PANTHER" id="PTHR12815:SF42">
    <property type="entry name" value="BACTERIAL SURFACE ANTIGEN (D15) DOMAIN-CONTAINING PROTEIN"/>
    <property type="match status" value="1"/>
</dbReference>
<proteinExistence type="predicted"/>
<name>A0A4Q7DI90_9PROT</name>
<keyword evidence="2" id="KW-0812">Transmembrane</keyword>
<evidence type="ECO:0000313" key="7">
    <source>
        <dbReference type="Proteomes" id="UP000293550"/>
    </source>
</evidence>
<dbReference type="AlphaFoldDB" id="A0A4Q7DI90"/>
<feature type="domain" description="POTRA" evidence="5">
    <location>
        <begin position="146"/>
        <end position="211"/>
    </location>
</feature>